<organism evidence="1 2">
    <name type="scientific">Trifolium medium</name>
    <dbReference type="NCBI Taxonomy" id="97028"/>
    <lineage>
        <taxon>Eukaryota</taxon>
        <taxon>Viridiplantae</taxon>
        <taxon>Streptophyta</taxon>
        <taxon>Embryophyta</taxon>
        <taxon>Tracheophyta</taxon>
        <taxon>Spermatophyta</taxon>
        <taxon>Magnoliopsida</taxon>
        <taxon>eudicotyledons</taxon>
        <taxon>Gunneridae</taxon>
        <taxon>Pentapetalae</taxon>
        <taxon>rosids</taxon>
        <taxon>fabids</taxon>
        <taxon>Fabales</taxon>
        <taxon>Fabaceae</taxon>
        <taxon>Papilionoideae</taxon>
        <taxon>50 kb inversion clade</taxon>
        <taxon>NPAAA clade</taxon>
        <taxon>Hologalegina</taxon>
        <taxon>IRL clade</taxon>
        <taxon>Trifolieae</taxon>
        <taxon>Trifolium</taxon>
    </lineage>
</organism>
<evidence type="ECO:0000313" key="1">
    <source>
        <dbReference type="EMBL" id="MCI98278.1"/>
    </source>
</evidence>
<proteinExistence type="predicted"/>
<keyword evidence="2" id="KW-1185">Reference proteome</keyword>
<dbReference type="AlphaFoldDB" id="A0A392WC72"/>
<sequence length="56" mass="6201">MHMNVPLIPQNEIHTESLFENVPQEPDFVNLDPTFKLSPAAATPPVSYTANVIDPL</sequence>
<name>A0A392WC72_9FABA</name>
<comment type="caution">
    <text evidence="1">The sequence shown here is derived from an EMBL/GenBank/DDBJ whole genome shotgun (WGS) entry which is preliminary data.</text>
</comment>
<feature type="non-terminal residue" evidence="1">
    <location>
        <position position="56"/>
    </location>
</feature>
<protein>
    <submittedName>
        <fullName evidence="1">Uncharacterized protein</fullName>
    </submittedName>
</protein>
<dbReference type="EMBL" id="LXQA011469135">
    <property type="protein sequence ID" value="MCI98278.1"/>
    <property type="molecule type" value="Genomic_DNA"/>
</dbReference>
<reference evidence="1 2" key="1">
    <citation type="journal article" date="2018" name="Front. Plant Sci.">
        <title>Red Clover (Trifolium pratense) and Zigzag Clover (T. medium) - A Picture of Genomic Similarities and Differences.</title>
        <authorList>
            <person name="Dluhosova J."/>
            <person name="Istvanek J."/>
            <person name="Nedelnik J."/>
            <person name="Repkova J."/>
        </authorList>
    </citation>
    <scope>NUCLEOTIDE SEQUENCE [LARGE SCALE GENOMIC DNA]</scope>
    <source>
        <strain evidence="2">cv. 10/8</strain>
        <tissue evidence="1">Leaf</tissue>
    </source>
</reference>
<accession>A0A392WC72</accession>
<dbReference type="Proteomes" id="UP000265520">
    <property type="component" value="Unassembled WGS sequence"/>
</dbReference>
<evidence type="ECO:0000313" key="2">
    <source>
        <dbReference type="Proteomes" id="UP000265520"/>
    </source>
</evidence>